<sequence length="195" mass="22681">MEASAEDLISRFKTEKDCFKKAQYLSDLHIEHEMTLKEIASKIDYDQSYISHYLRILNLPDIVVDGYYAGQVSCAHLMILSRLKKREDIIDAYRQVLEKNLNTTQTEILIRGKKFNIETNDGRLDPDKIRQMKKKLAEIYPQLKIEILQSRIKGKMSFELADDTKKTSKLLQQIFDRLISAEAIESGHESLIELD</sequence>
<dbReference type="InterPro" id="IPR041468">
    <property type="entry name" value="HTH_ParB/Spo0J"/>
</dbReference>
<evidence type="ECO:0000259" key="1">
    <source>
        <dbReference type="Pfam" id="PF17762"/>
    </source>
</evidence>
<dbReference type="GO" id="GO:0005694">
    <property type="term" value="C:chromosome"/>
    <property type="evidence" value="ECO:0007669"/>
    <property type="project" value="TreeGrafter"/>
</dbReference>
<dbReference type="EMBL" id="MGAL01000004">
    <property type="protein sequence ID" value="OGK49177.1"/>
    <property type="molecule type" value="Genomic_DNA"/>
</dbReference>
<feature type="domain" description="ParB/Spo0J HTH" evidence="1">
    <location>
        <begin position="19"/>
        <end position="112"/>
    </location>
</feature>
<gene>
    <name evidence="2" type="ORF">A3A93_04910</name>
</gene>
<dbReference type="GO" id="GO:0007059">
    <property type="term" value="P:chromosome segregation"/>
    <property type="evidence" value="ECO:0007669"/>
    <property type="project" value="TreeGrafter"/>
</dbReference>
<dbReference type="SUPFAM" id="SSF109709">
    <property type="entry name" value="KorB DNA-binding domain-like"/>
    <property type="match status" value="1"/>
</dbReference>
<comment type="caution">
    <text evidence="2">The sequence shown here is derived from an EMBL/GenBank/DDBJ whole genome shotgun (WGS) entry which is preliminary data.</text>
</comment>
<dbReference type="STRING" id="1802061.A3A93_04910"/>
<evidence type="ECO:0000313" key="2">
    <source>
        <dbReference type="EMBL" id="OGK49177.1"/>
    </source>
</evidence>
<reference evidence="2 3" key="1">
    <citation type="journal article" date="2016" name="Nat. Commun.">
        <title>Thousands of microbial genomes shed light on interconnected biogeochemical processes in an aquifer system.</title>
        <authorList>
            <person name="Anantharaman K."/>
            <person name="Brown C.T."/>
            <person name="Hug L.A."/>
            <person name="Sharon I."/>
            <person name="Castelle C.J."/>
            <person name="Probst A.J."/>
            <person name="Thomas B.C."/>
            <person name="Singh A."/>
            <person name="Wilkins M.J."/>
            <person name="Karaoz U."/>
            <person name="Brodie E.L."/>
            <person name="Williams K.H."/>
            <person name="Hubbard S.S."/>
            <person name="Banfield J.F."/>
        </authorList>
    </citation>
    <scope>NUCLEOTIDE SEQUENCE [LARGE SCALE GENOMIC DNA]</scope>
</reference>
<dbReference type="PANTHER" id="PTHR33375:SF1">
    <property type="entry name" value="CHROMOSOME-PARTITIONING PROTEIN PARB-RELATED"/>
    <property type="match status" value="1"/>
</dbReference>
<dbReference type="InterPro" id="IPR050336">
    <property type="entry name" value="Chromosome_partition/occlusion"/>
</dbReference>
<dbReference type="AlphaFoldDB" id="A0A1F7J0N3"/>
<organism evidence="2 3">
    <name type="scientific">Candidatus Roizmanbacteria bacterium RIFCSPLOWO2_01_FULL_38_12</name>
    <dbReference type="NCBI Taxonomy" id="1802061"/>
    <lineage>
        <taxon>Bacteria</taxon>
        <taxon>Candidatus Roizmaniibacteriota</taxon>
    </lineage>
</organism>
<accession>A0A1F7J0N3</accession>
<evidence type="ECO:0000313" key="3">
    <source>
        <dbReference type="Proteomes" id="UP000177141"/>
    </source>
</evidence>
<dbReference type="Proteomes" id="UP000177141">
    <property type="component" value="Unassembled WGS sequence"/>
</dbReference>
<dbReference type="Pfam" id="PF17762">
    <property type="entry name" value="HTH_ParB"/>
    <property type="match status" value="1"/>
</dbReference>
<protein>
    <recommendedName>
        <fullName evidence="1">ParB/Spo0J HTH domain-containing protein</fullName>
    </recommendedName>
</protein>
<dbReference type="PANTHER" id="PTHR33375">
    <property type="entry name" value="CHROMOSOME-PARTITIONING PROTEIN PARB-RELATED"/>
    <property type="match status" value="1"/>
</dbReference>
<dbReference type="Gene3D" id="1.10.10.2830">
    <property type="match status" value="1"/>
</dbReference>
<proteinExistence type="predicted"/>
<name>A0A1F7J0N3_9BACT</name>